<dbReference type="PROSITE" id="PS52015">
    <property type="entry name" value="TONB_CTD"/>
    <property type="match status" value="1"/>
</dbReference>
<keyword evidence="13" id="KW-0735">Signal-anchor</keyword>
<dbReference type="GO" id="GO:0055085">
    <property type="term" value="P:transmembrane transport"/>
    <property type="evidence" value="ECO:0007669"/>
    <property type="project" value="InterPro"/>
</dbReference>
<dbReference type="PANTHER" id="PTHR33446">
    <property type="entry name" value="PROTEIN TONB-RELATED"/>
    <property type="match status" value="1"/>
</dbReference>
<evidence type="ECO:0000256" key="2">
    <source>
        <dbReference type="ARBA" id="ARBA00006555"/>
    </source>
</evidence>
<keyword evidence="8" id="KW-0677">Repeat</keyword>
<dbReference type="RefSeq" id="WP_093395512.1">
    <property type="nucleotide sequence ID" value="NZ_LT629736.1"/>
</dbReference>
<evidence type="ECO:0000313" key="16">
    <source>
        <dbReference type="EMBL" id="SDS98483.1"/>
    </source>
</evidence>
<feature type="compositionally biased region" description="Pro residues" evidence="14">
    <location>
        <begin position="67"/>
        <end position="77"/>
    </location>
</feature>
<evidence type="ECO:0000256" key="4">
    <source>
        <dbReference type="ARBA" id="ARBA00022448"/>
    </source>
</evidence>
<keyword evidence="10" id="KW-1133">Transmembrane helix</keyword>
<dbReference type="Proteomes" id="UP000243207">
    <property type="component" value="Chromosome I"/>
</dbReference>
<evidence type="ECO:0000313" key="17">
    <source>
        <dbReference type="Proteomes" id="UP000243207"/>
    </source>
</evidence>
<dbReference type="EMBL" id="LT629736">
    <property type="protein sequence ID" value="SDS98483.1"/>
    <property type="molecule type" value="Genomic_DNA"/>
</dbReference>
<evidence type="ECO:0000256" key="12">
    <source>
        <dbReference type="ARBA" id="ARBA00025849"/>
    </source>
</evidence>
<dbReference type="OrthoDB" id="1628901at2"/>
<proteinExistence type="inferred from homology"/>
<dbReference type="PANTHER" id="PTHR33446:SF8">
    <property type="entry name" value="PROTEIN TONB"/>
    <property type="match status" value="1"/>
</dbReference>
<keyword evidence="4 13" id="KW-0813">Transport</keyword>
<evidence type="ECO:0000256" key="7">
    <source>
        <dbReference type="ARBA" id="ARBA00022692"/>
    </source>
</evidence>
<evidence type="ECO:0000256" key="10">
    <source>
        <dbReference type="ARBA" id="ARBA00022989"/>
    </source>
</evidence>
<evidence type="ECO:0000256" key="11">
    <source>
        <dbReference type="ARBA" id="ARBA00023136"/>
    </source>
</evidence>
<evidence type="ECO:0000256" key="9">
    <source>
        <dbReference type="ARBA" id="ARBA00022927"/>
    </source>
</evidence>
<evidence type="ECO:0000259" key="15">
    <source>
        <dbReference type="PROSITE" id="PS52015"/>
    </source>
</evidence>
<dbReference type="PRINTS" id="PR01374">
    <property type="entry name" value="TONBPROTEIN"/>
</dbReference>
<dbReference type="NCBIfam" id="TIGR01352">
    <property type="entry name" value="tonB_Cterm"/>
    <property type="match status" value="1"/>
</dbReference>
<feature type="region of interest" description="Disordered" evidence="14">
    <location>
        <begin position="120"/>
        <end position="146"/>
    </location>
</feature>
<reference evidence="17" key="1">
    <citation type="submission" date="2016-10" db="EMBL/GenBank/DDBJ databases">
        <authorList>
            <person name="Varghese N."/>
            <person name="Submissions S."/>
        </authorList>
    </citation>
    <scope>NUCLEOTIDE SEQUENCE [LARGE SCALE GENOMIC DNA]</scope>
    <source>
        <strain evidence="17">NRRL B-51270</strain>
    </source>
</reference>
<evidence type="ECO:0000256" key="1">
    <source>
        <dbReference type="ARBA" id="ARBA00004383"/>
    </source>
</evidence>
<feature type="compositionally biased region" description="Basic and acidic residues" evidence="14">
    <location>
        <begin position="52"/>
        <end position="66"/>
    </location>
</feature>
<feature type="region of interest" description="Disordered" evidence="14">
    <location>
        <begin position="47"/>
        <end position="85"/>
    </location>
</feature>
<comment type="subunit">
    <text evidence="12">Homodimer. Forms a complex with the accessory proteins ExbB and ExbD.</text>
</comment>
<dbReference type="InterPro" id="IPR037682">
    <property type="entry name" value="TonB_C"/>
</dbReference>
<accession>A0A1H1WMT7</accession>
<dbReference type="SUPFAM" id="SSF74653">
    <property type="entry name" value="TolA/TonB C-terminal domain"/>
    <property type="match status" value="1"/>
</dbReference>
<dbReference type="GO" id="GO:0098797">
    <property type="term" value="C:plasma membrane protein complex"/>
    <property type="evidence" value="ECO:0007669"/>
    <property type="project" value="TreeGrafter"/>
</dbReference>
<evidence type="ECO:0000256" key="5">
    <source>
        <dbReference type="ARBA" id="ARBA00022475"/>
    </source>
</evidence>
<keyword evidence="7" id="KW-0812">Transmembrane</keyword>
<gene>
    <name evidence="16" type="ORF">SAMN05216421_2628</name>
</gene>
<evidence type="ECO:0000256" key="14">
    <source>
        <dbReference type="SAM" id="MobiDB-lite"/>
    </source>
</evidence>
<organism evidence="16 17">
    <name type="scientific">Halopseudomonas xinjiangensis</name>
    <dbReference type="NCBI Taxonomy" id="487184"/>
    <lineage>
        <taxon>Bacteria</taxon>
        <taxon>Pseudomonadati</taxon>
        <taxon>Pseudomonadota</taxon>
        <taxon>Gammaproteobacteria</taxon>
        <taxon>Pseudomonadales</taxon>
        <taxon>Pseudomonadaceae</taxon>
        <taxon>Halopseudomonas</taxon>
    </lineage>
</organism>
<protein>
    <recommendedName>
        <fullName evidence="3 13">Protein TonB</fullName>
    </recommendedName>
</protein>
<keyword evidence="17" id="KW-1185">Reference proteome</keyword>
<evidence type="ECO:0000256" key="3">
    <source>
        <dbReference type="ARBA" id="ARBA00022362"/>
    </source>
</evidence>
<sequence>MRLLVSLGAAVLVALALFGLMILLVMPPRDDQLPDEEIARVGFVRSVSDTASEERQRRELPERPEPPDLPEPPPIPDAAPEAPAQAEVALDLSIPDLPAQINITAAPSLDNLAVAQPTPEPVAAPAAPAPQPAEPEAAASAEMGEVSIDEDVTPLVDIPPNYPPRASAAGIEGKVVLRFTITAEGKVDNLRVTEAEPPGVFDREARRAASRWRFAPRRENGQPVPREATKTLYFRLQGRRR</sequence>
<name>A0A1H1WMT7_9GAMM</name>
<dbReference type="InterPro" id="IPR006260">
    <property type="entry name" value="TonB/TolA_C"/>
</dbReference>
<dbReference type="InterPro" id="IPR003538">
    <property type="entry name" value="TonB"/>
</dbReference>
<keyword evidence="5 13" id="KW-1003">Cell membrane</keyword>
<evidence type="ECO:0000256" key="13">
    <source>
        <dbReference type="RuleBase" id="RU362123"/>
    </source>
</evidence>
<keyword evidence="9 13" id="KW-0653">Protein transport</keyword>
<keyword evidence="11" id="KW-0472">Membrane</keyword>
<dbReference type="STRING" id="487184.SAMN05216421_2628"/>
<dbReference type="Gene3D" id="3.30.1150.10">
    <property type="match status" value="1"/>
</dbReference>
<dbReference type="InterPro" id="IPR051045">
    <property type="entry name" value="TonB-dependent_transducer"/>
</dbReference>
<dbReference type="Pfam" id="PF03544">
    <property type="entry name" value="TonB_C"/>
    <property type="match status" value="1"/>
</dbReference>
<comment type="similarity">
    <text evidence="2 13">Belongs to the TonB family.</text>
</comment>
<evidence type="ECO:0000256" key="6">
    <source>
        <dbReference type="ARBA" id="ARBA00022519"/>
    </source>
</evidence>
<comment type="subcellular location">
    <subcellularLocation>
        <location evidence="1 13">Cell inner membrane</location>
        <topology evidence="1 13">Single-pass membrane protein</topology>
        <orientation evidence="1 13">Periplasmic side</orientation>
    </subcellularLocation>
</comment>
<feature type="domain" description="TonB C-terminal" evidence="15">
    <location>
        <begin position="147"/>
        <end position="241"/>
    </location>
</feature>
<keyword evidence="6 13" id="KW-0997">Cell inner membrane</keyword>
<dbReference type="GO" id="GO:0015891">
    <property type="term" value="P:siderophore transport"/>
    <property type="evidence" value="ECO:0007669"/>
    <property type="project" value="InterPro"/>
</dbReference>
<dbReference type="GO" id="GO:0015031">
    <property type="term" value="P:protein transport"/>
    <property type="evidence" value="ECO:0007669"/>
    <property type="project" value="UniProtKB-UniRule"/>
</dbReference>
<dbReference type="AlphaFoldDB" id="A0A1H1WMT7"/>
<dbReference type="GO" id="GO:0030288">
    <property type="term" value="C:outer membrane-bounded periplasmic space"/>
    <property type="evidence" value="ECO:0007669"/>
    <property type="project" value="InterPro"/>
</dbReference>
<comment type="function">
    <text evidence="13">Interacts with outer membrane receptor proteins that carry out high-affinity binding and energy dependent uptake into the periplasmic space of specific substrates. It could act to transduce energy from the cytoplasmic membrane to specific energy-requiring processes in the outer membrane, resulting in the release into the periplasm of ligands bound by these outer membrane proteins.</text>
</comment>
<evidence type="ECO:0000256" key="8">
    <source>
        <dbReference type="ARBA" id="ARBA00022737"/>
    </source>
</evidence>
<dbReference type="GO" id="GO:0031992">
    <property type="term" value="F:energy transducer activity"/>
    <property type="evidence" value="ECO:0007669"/>
    <property type="project" value="InterPro"/>
</dbReference>
<feature type="compositionally biased region" description="Pro residues" evidence="14">
    <location>
        <begin position="120"/>
        <end position="133"/>
    </location>
</feature>